<keyword evidence="2" id="KW-1003">Cell membrane</keyword>
<dbReference type="EMBL" id="BOOP01000025">
    <property type="protein sequence ID" value="GII40310.1"/>
    <property type="molecule type" value="Genomic_DNA"/>
</dbReference>
<feature type="transmembrane region" description="Helical" evidence="6">
    <location>
        <begin position="29"/>
        <end position="52"/>
    </location>
</feature>
<gene>
    <name evidence="8" type="ORF">Pph01_53130</name>
</gene>
<evidence type="ECO:0000256" key="3">
    <source>
        <dbReference type="ARBA" id="ARBA00022692"/>
    </source>
</evidence>
<feature type="transmembrane region" description="Helical" evidence="6">
    <location>
        <begin position="72"/>
        <end position="92"/>
    </location>
</feature>
<evidence type="ECO:0000313" key="9">
    <source>
        <dbReference type="Proteomes" id="UP000622547"/>
    </source>
</evidence>
<sequence length="143" mass="15099">MSVGYGTLSGVIEPPSQLVRHTARPLRRLTAGIIDTVVLALLTSIAAAFIPVSSSLPDDSSIENPWGSNPTVWALGAAQIIIGVLYLGLAHARWGQTIGKRVLKIKVVSLSTGQAPTLTRAMARALFFLGAPLVPVIGSYGRW</sequence>
<keyword evidence="3 6" id="KW-0812">Transmembrane</keyword>
<feature type="domain" description="RDD" evidence="7">
    <location>
        <begin position="23"/>
        <end position="129"/>
    </location>
</feature>
<protein>
    <recommendedName>
        <fullName evidence="7">RDD domain-containing protein</fullName>
    </recommendedName>
</protein>
<dbReference type="Proteomes" id="UP000622547">
    <property type="component" value="Unassembled WGS sequence"/>
</dbReference>
<dbReference type="GO" id="GO:0005886">
    <property type="term" value="C:plasma membrane"/>
    <property type="evidence" value="ECO:0007669"/>
    <property type="project" value="UniProtKB-SubCell"/>
</dbReference>
<proteinExistence type="predicted"/>
<dbReference type="Pfam" id="PF06271">
    <property type="entry name" value="RDD"/>
    <property type="match status" value="1"/>
</dbReference>
<comment type="subcellular location">
    <subcellularLocation>
        <location evidence="1">Cell membrane</location>
        <topology evidence="1">Multi-pass membrane protein</topology>
    </subcellularLocation>
</comment>
<keyword evidence="5 6" id="KW-0472">Membrane</keyword>
<dbReference type="PANTHER" id="PTHR36115">
    <property type="entry name" value="PROLINE-RICH ANTIGEN HOMOLOG-RELATED"/>
    <property type="match status" value="1"/>
</dbReference>
<dbReference type="InterPro" id="IPR051791">
    <property type="entry name" value="Pra-immunoreactive"/>
</dbReference>
<keyword evidence="9" id="KW-1185">Reference proteome</keyword>
<dbReference type="InterPro" id="IPR010432">
    <property type="entry name" value="RDD"/>
</dbReference>
<evidence type="ECO:0000256" key="6">
    <source>
        <dbReference type="SAM" id="Phobius"/>
    </source>
</evidence>
<organism evidence="8 9">
    <name type="scientific">Planotetraspora phitsanulokensis</name>
    <dbReference type="NCBI Taxonomy" id="575192"/>
    <lineage>
        <taxon>Bacteria</taxon>
        <taxon>Bacillati</taxon>
        <taxon>Actinomycetota</taxon>
        <taxon>Actinomycetes</taxon>
        <taxon>Streptosporangiales</taxon>
        <taxon>Streptosporangiaceae</taxon>
        <taxon>Planotetraspora</taxon>
    </lineage>
</organism>
<dbReference type="AlphaFoldDB" id="A0A8J3XGM9"/>
<comment type="caution">
    <text evidence="8">The sequence shown here is derived from an EMBL/GenBank/DDBJ whole genome shotgun (WGS) entry which is preliminary data.</text>
</comment>
<evidence type="ECO:0000259" key="7">
    <source>
        <dbReference type="Pfam" id="PF06271"/>
    </source>
</evidence>
<accession>A0A8J3XGM9</accession>
<evidence type="ECO:0000256" key="5">
    <source>
        <dbReference type="ARBA" id="ARBA00023136"/>
    </source>
</evidence>
<name>A0A8J3XGM9_9ACTN</name>
<evidence type="ECO:0000256" key="1">
    <source>
        <dbReference type="ARBA" id="ARBA00004651"/>
    </source>
</evidence>
<evidence type="ECO:0000256" key="4">
    <source>
        <dbReference type="ARBA" id="ARBA00022989"/>
    </source>
</evidence>
<evidence type="ECO:0000313" key="8">
    <source>
        <dbReference type="EMBL" id="GII40310.1"/>
    </source>
</evidence>
<reference evidence="8 9" key="1">
    <citation type="submission" date="2021-01" db="EMBL/GenBank/DDBJ databases">
        <title>Whole genome shotgun sequence of Planotetraspora phitsanulokensis NBRC 104273.</title>
        <authorList>
            <person name="Komaki H."/>
            <person name="Tamura T."/>
        </authorList>
    </citation>
    <scope>NUCLEOTIDE SEQUENCE [LARGE SCALE GENOMIC DNA]</scope>
    <source>
        <strain evidence="8 9">NBRC 104273</strain>
    </source>
</reference>
<evidence type="ECO:0000256" key="2">
    <source>
        <dbReference type="ARBA" id="ARBA00022475"/>
    </source>
</evidence>
<keyword evidence="4 6" id="KW-1133">Transmembrane helix</keyword>
<dbReference type="PANTHER" id="PTHR36115:SF4">
    <property type="entry name" value="MEMBRANE PROTEIN"/>
    <property type="match status" value="1"/>
</dbReference>